<dbReference type="Proteomes" id="UP000217790">
    <property type="component" value="Unassembled WGS sequence"/>
</dbReference>
<dbReference type="AlphaFoldDB" id="A0A2H3CDV4"/>
<reference evidence="2" key="1">
    <citation type="journal article" date="2017" name="Nat. Ecol. Evol.">
        <title>Genome expansion and lineage-specific genetic innovations in the forest pathogenic fungi Armillaria.</title>
        <authorList>
            <person name="Sipos G."/>
            <person name="Prasanna A.N."/>
            <person name="Walter M.C."/>
            <person name="O'Connor E."/>
            <person name="Balint B."/>
            <person name="Krizsan K."/>
            <person name="Kiss B."/>
            <person name="Hess J."/>
            <person name="Varga T."/>
            <person name="Slot J."/>
            <person name="Riley R."/>
            <person name="Boka B."/>
            <person name="Rigling D."/>
            <person name="Barry K."/>
            <person name="Lee J."/>
            <person name="Mihaltcheva S."/>
            <person name="LaButti K."/>
            <person name="Lipzen A."/>
            <person name="Waldron R."/>
            <person name="Moloney N.M."/>
            <person name="Sperisen C."/>
            <person name="Kredics L."/>
            <person name="Vagvoelgyi C."/>
            <person name="Patrignani A."/>
            <person name="Fitzpatrick D."/>
            <person name="Nagy I."/>
            <person name="Doyle S."/>
            <person name="Anderson J.B."/>
            <person name="Grigoriev I.V."/>
            <person name="Gueldener U."/>
            <person name="Muensterkoetter M."/>
            <person name="Nagy L.G."/>
        </authorList>
    </citation>
    <scope>NUCLEOTIDE SEQUENCE [LARGE SCALE GENOMIC DNA]</scope>
    <source>
        <strain evidence="2">Ar21-2</strain>
    </source>
</reference>
<organism evidence="1 2">
    <name type="scientific">Armillaria gallica</name>
    <name type="common">Bulbous honey fungus</name>
    <name type="synonym">Armillaria bulbosa</name>
    <dbReference type="NCBI Taxonomy" id="47427"/>
    <lineage>
        <taxon>Eukaryota</taxon>
        <taxon>Fungi</taxon>
        <taxon>Dikarya</taxon>
        <taxon>Basidiomycota</taxon>
        <taxon>Agaricomycotina</taxon>
        <taxon>Agaricomycetes</taxon>
        <taxon>Agaricomycetidae</taxon>
        <taxon>Agaricales</taxon>
        <taxon>Marasmiineae</taxon>
        <taxon>Physalacriaceae</taxon>
        <taxon>Armillaria</taxon>
    </lineage>
</organism>
<name>A0A2H3CDV4_ARMGA</name>
<protein>
    <submittedName>
        <fullName evidence="1">Uncharacterized protein</fullName>
    </submittedName>
</protein>
<evidence type="ECO:0000313" key="2">
    <source>
        <dbReference type="Proteomes" id="UP000217790"/>
    </source>
</evidence>
<dbReference type="OrthoDB" id="2836576at2759"/>
<keyword evidence="2" id="KW-1185">Reference proteome</keyword>
<accession>A0A2H3CDV4</accession>
<sequence>MNDYHTKYNADTYPPVTCVDYRDAPMSISVGHWEGFRGICGIDDFKLFQELERGKQAAGLGRNGKLVLSILPCGLMLRASVLWIEQTSA</sequence>
<evidence type="ECO:0000313" key="1">
    <source>
        <dbReference type="EMBL" id="PBK79514.1"/>
    </source>
</evidence>
<gene>
    <name evidence="1" type="ORF">ARMGADRAFT_134229</name>
</gene>
<proteinExistence type="predicted"/>
<dbReference type="InParanoid" id="A0A2H3CDV4"/>
<dbReference type="EMBL" id="KZ293773">
    <property type="protein sequence ID" value="PBK79514.1"/>
    <property type="molecule type" value="Genomic_DNA"/>
</dbReference>